<accession>A0A3N0Z7M3</accession>
<gene>
    <name evidence="3" type="ORF">DPX16_10890</name>
</gene>
<organism evidence="3 4">
    <name type="scientific">Anabarilius grahami</name>
    <name type="common">Kanglang fish</name>
    <name type="synonym">Barilius grahami</name>
    <dbReference type="NCBI Taxonomy" id="495550"/>
    <lineage>
        <taxon>Eukaryota</taxon>
        <taxon>Metazoa</taxon>
        <taxon>Chordata</taxon>
        <taxon>Craniata</taxon>
        <taxon>Vertebrata</taxon>
        <taxon>Euteleostomi</taxon>
        <taxon>Actinopterygii</taxon>
        <taxon>Neopterygii</taxon>
        <taxon>Teleostei</taxon>
        <taxon>Ostariophysi</taxon>
        <taxon>Cypriniformes</taxon>
        <taxon>Xenocyprididae</taxon>
        <taxon>Xenocypridinae</taxon>
        <taxon>Xenocypridinae incertae sedis</taxon>
        <taxon>Anabarilius</taxon>
    </lineage>
</organism>
<keyword evidence="4" id="KW-1185">Reference proteome</keyword>
<feature type="coiled-coil region" evidence="1">
    <location>
        <begin position="110"/>
        <end position="144"/>
    </location>
</feature>
<keyword evidence="1" id="KW-0175">Coiled coil</keyword>
<keyword evidence="2" id="KW-0812">Transmembrane</keyword>
<evidence type="ECO:0000256" key="1">
    <source>
        <dbReference type="SAM" id="Coils"/>
    </source>
</evidence>
<evidence type="ECO:0000313" key="3">
    <source>
        <dbReference type="EMBL" id="ROL54467.1"/>
    </source>
</evidence>
<dbReference type="AlphaFoldDB" id="A0A3N0Z7M3"/>
<proteinExistence type="predicted"/>
<sequence>MSITQAQEMDRADEEAIYSNADIMNDDLRRGMEDSDANRLQCTGRDSVWKRMYRAAVVCLVLLCVLLLIVIIVLRVQLNTETHQHQTDSKIFTNKRDQLLTMNTELMTKRQRLLNNNIDLVKERNQLINNNTDLVKERNQLINNNTDLVKVKDKLLIENVMLKSTETLLVSKIAKLTCEIKQLLTEKTNQSKTNLTWTNYTSLICE</sequence>
<reference evidence="3 4" key="1">
    <citation type="submission" date="2018-10" db="EMBL/GenBank/DDBJ databases">
        <title>Genome assembly for a Yunnan-Guizhou Plateau 3E fish, Anabarilius grahami (Regan), and its evolutionary and genetic applications.</title>
        <authorList>
            <person name="Jiang W."/>
        </authorList>
    </citation>
    <scope>NUCLEOTIDE SEQUENCE [LARGE SCALE GENOMIC DNA]</scope>
    <source>
        <strain evidence="3">AG-KIZ</strain>
        <tissue evidence="3">Muscle</tissue>
    </source>
</reference>
<protein>
    <submittedName>
        <fullName evidence="3">Uncharacterized protein</fullName>
    </submittedName>
</protein>
<keyword evidence="2" id="KW-1133">Transmembrane helix</keyword>
<feature type="transmembrane region" description="Helical" evidence="2">
    <location>
        <begin position="55"/>
        <end position="74"/>
    </location>
</feature>
<dbReference type="Proteomes" id="UP000281406">
    <property type="component" value="Unassembled WGS sequence"/>
</dbReference>
<name>A0A3N0Z7M3_ANAGA</name>
<evidence type="ECO:0000313" key="4">
    <source>
        <dbReference type="Proteomes" id="UP000281406"/>
    </source>
</evidence>
<evidence type="ECO:0000256" key="2">
    <source>
        <dbReference type="SAM" id="Phobius"/>
    </source>
</evidence>
<keyword evidence="2" id="KW-0472">Membrane</keyword>
<dbReference type="EMBL" id="RJVU01007007">
    <property type="protein sequence ID" value="ROL54467.1"/>
    <property type="molecule type" value="Genomic_DNA"/>
</dbReference>
<comment type="caution">
    <text evidence="3">The sequence shown here is derived from an EMBL/GenBank/DDBJ whole genome shotgun (WGS) entry which is preliminary data.</text>
</comment>